<reference evidence="10" key="1">
    <citation type="submission" date="2020-01" db="EMBL/GenBank/DDBJ databases">
        <authorList>
            <person name="Meier V. D."/>
            <person name="Meier V D."/>
        </authorList>
    </citation>
    <scope>NUCLEOTIDE SEQUENCE</scope>
    <source>
        <strain evidence="10">HLG_WM_MAG_10</strain>
    </source>
</reference>
<gene>
    <name evidence="10" type="ORF">HELGO_WM36925</name>
</gene>
<dbReference type="InterPro" id="IPR050738">
    <property type="entry name" value="Sulfatase"/>
</dbReference>
<sequence length="594" mass="65230">MKLNLTLIYTFFALFYSLISVGQSPNIVFIFADDQGWNGTSHQMDSSRSNSQSDYYQTPNLNVLGQQGMTFSQAYAPAPKCSPSRNSILTGQTTARRQFTNTTSVVNTTKFLLEPSSSTNIVGSETTFAEVIQQQNSNYWLAHYGKWHLGAGGPESHGFDRSDGNTSNLSSQGTTTQADPKLMFEITDSALTFIKDAQNAGRPFYVQLSHYAVHSPSELQATTLNTLRSGIRPVGSVHSDTLFGGMTEDLDVAVGLLLDSLTAWGLDSNTYVVYMSDNGSGGGISRNTPLRRGKFFLAEGGIRVPLIIKGPNIPMNSYATTPVIGYDLYPTFVDWMLGSTTAVPAVVEGASLKNLVHTSASTVSRTNGLVFHSPHYEIAPAKHPESAIRNDSFKFVVDYESGEFYLYNMDTDIEEAVDLKAVHPTIADALCLELRDYLKSVNASMPNINPNYLGNGGPVGDYDNDGLEDAWEFRELLTHIYTATDDPDGDGLDNATEFLNGTDPYVFDVNNAVPSLSKEVEVQLFPNPARTQLNIISKEGFDQVLMYDYTGKKLLKKSKRNTLNVASLPEGIYFLTLEKDDAIIYTQEVTIVKD</sequence>
<feature type="region of interest" description="Disordered" evidence="7">
    <location>
        <begin position="155"/>
        <end position="176"/>
    </location>
</feature>
<evidence type="ECO:0000313" key="10">
    <source>
        <dbReference type="EMBL" id="CAA6810261.1"/>
    </source>
</evidence>
<dbReference type="EMBL" id="CACVAQ010000163">
    <property type="protein sequence ID" value="CAA6810261.1"/>
    <property type="molecule type" value="Genomic_DNA"/>
</dbReference>
<protein>
    <submittedName>
        <fullName evidence="10">Choline-sulfatase (EC)</fullName>
        <ecNumber evidence="10">3.1.6.6</ecNumber>
    </submittedName>
</protein>
<keyword evidence="5 10" id="KW-0378">Hydrolase</keyword>
<dbReference type="PANTHER" id="PTHR42693:SF42">
    <property type="entry name" value="ARYLSULFATASE G"/>
    <property type="match status" value="1"/>
</dbReference>
<dbReference type="GO" id="GO:0047753">
    <property type="term" value="F:choline-sulfatase activity"/>
    <property type="evidence" value="ECO:0007669"/>
    <property type="project" value="UniProtKB-EC"/>
</dbReference>
<feature type="domain" description="Sulfatase N-terminal" evidence="8">
    <location>
        <begin position="25"/>
        <end position="338"/>
    </location>
</feature>
<dbReference type="EC" id="3.1.6.6" evidence="10"/>
<organism evidence="10">
    <name type="scientific">uncultured Aureispira sp</name>
    <dbReference type="NCBI Taxonomy" id="1331704"/>
    <lineage>
        <taxon>Bacteria</taxon>
        <taxon>Pseudomonadati</taxon>
        <taxon>Bacteroidota</taxon>
        <taxon>Saprospiria</taxon>
        <taxon>Saprospirales</taxon>
        <taxon>Saprospiraceae</taxon>
        <taxon>Aureispira</taxon>
        <taxon>environmental samples</taxon>
    </lineage>
</organism>
<dbReference type="PANTHER" id="PTHR42693">
    <property type="entry name" value="ARYLSULFATASE FAMILY MEMBER"/>
    <property type="match status" value="1"/>
</dbReference>
<dbReference type="NCBIfam" id="TIGR04183">
    <property type="entry name" value="Por_Secre_tail"/>
    <property type="match status" value="1"/>
</dbReference>
<keyword evidence="3" id="KW-0479">Metal-binding</keyword>
<evidence type="ECO:0000259" key="8">
    <source>
        <dbReference type="Pfam" id="PF00884"/>
    </source>
</evidence>
<dbReference type="GO" id="GO:0004065">
    <property type="term" value="F:arylsulfatase activity"/>
    <property type="evidence" value="ECO:0007669"/>
    <property type="project" value="TreeGrafter"/>
</dbReference>
<dbReference type="InterPro" id="IPR017850">
    <property type="entry name" value="Alkaline_phosphatase_core_sf"/>
</dbReference>
<dbReference type="Pfam" id="PF18962">
    <property type="entry name" value="Por_Secre_tail"/>
    <property type="match status" value="1"/>
</dbReference>
<dbReference type="GO" id="GO:0046872">
    <property type="term" value="F:metal ion binding"/>
    <property type="evidence" value="ECO:0007669"/>
    <property type="project" value="UniProtKB-KW"/>
</dbReference>
<evidence type="ECO:0000256" key="6">
    <source>
        <dbReference type="ARBA" id="ARBA00022837"/>
    </source>
</evidence>
<dbReference type="AlphaFoldDB" id="A0A6S6SSV8"/>
<dbReference type="InterPro" id="IPR000917">
    <property type="entry name" value="Sulfatase_N"/>
</dbReference>
<comment type="cofactor">
    <cofactor evidence="1">
        <name>Ca(2+)</name>
        <dbReference type="ChEBI" id="CHEBI:29108"/>
    </cofactor>
</comment>
<feature type="compositionally biased region" description="Polar residues" evidence="7">
    <location>
        <begin position="164"/>
        <end position="176"/>
    </location>
</feature>
<dbReference type="InterPro" id="IPR026444">
    <property type="entry name" value="Secre_tail"/>
</dbReference>
<evidence type="ECO:0000259" key="9">
    <source>
        <dbReference type="Pfam" id="PF18962"/>
    </source>
</evidence>
<keyword evidence="4" id="KW-0732">Signal</keyword>
<evidence type="ECO:0000256" key="7">
    <source>
        <dbReference type="SAM" id="MobiDB-lite"/>
    </source>
</evidence>
<dbReference type="Pfam" id="PF00884">
    <property type="entry name" value="Sulfatase"/>
    <property type="match status" value="1"/>
</dbReference>
<feature type="domain" description="Secretion system C-terminal sorting" evidence="9">
    <location>
        <begin position="524"/>
        <end position="583"/>
    </location>
</feature>
<dbReference type="Gene3D" id="3.30.1120.10">
    <property type="match status" value="1"/>
</dbReference>
<dbReference type="SUPFAM" id="SSF53649">
    <property type="entry name" value="Alkaline phosphatase-like"/>
    <property type="match status" value="1"/>
</dbReference>
<evidence type="ECO:0000256" key="1">
    <source>
        <dbReference type="ARBA" id="ARBA00001913"/>
    </source>
</evidence>
<evidence type="ECO:0000256" key="4">
    <source>
        <dbReference type="ARBA" id="ARBA00022729"/>
    </source>
</evidence>
<keyword evidence="6" id="KW-0106">Calcium</keyword>
<comment type="similarity">
    <text evidence="2">Belongs to the sulfatase family.</text>
</comment>
<evidence type="ECO:0000256" key="2">
    <source>
        <dbReference type="ARBA" id="ARBA00008779"/>
    </source>
</evidence>
<name>A0A6S6SSV8_9BACT</name>
<evidence type="ECO:0000256" key="5">
    <source>
        <dbReference type="ARBA" id="ARBA00022801"/>
    </source>
</evidence>
<accession>A0A6S6SSV8</accession>
<proteinExistence type="inferred from homology"/>
<dbReference type="Gene3D" id="3.40.720.10">
    <property type="entry name" value="Alkaline Phosphatase, subunit A"/>
    <property type="match status" value="1"/>
</dbReference>
<evidence type="ECO:0000256" key="3">
    <source>
        <dbReference type="ARBA" id="ARBA00022723"/>
    </source>
</evidence>